<keyword evidence="11" id="KW-1185">Reference proteome</keyword>
<dbReference type="EMBL" id="LSSK01000800">
    <property type="protein sequence ID" value="OMH81870.1"/>
    <property type="molecule type" value="Genomic_DNA"/>
</dbReference>
<sequence length="212" mass="23977">MDTDNDEYHNNTPLSTVLQSTLSEYNENIRSFFGTFDPATNSKASDPGRVSLELKQHQATQKKIFDTQLKIVECDLAKRDIIKALFKVKVALETKIDKANERLSAIKSAEETKVDVEHILSYAQRISPFTSAPPKYNPEKTILPAEPPYPIELLMRAGVLNQYKVKDSIETVEEKALHEEEEFDVGFMNGHHGLDMEADSLLLDLDLNPDLE</sequence>
<accession>A0A1R1PLM6</accession>
<comment type="function">
    <text evidence="8">Component of the Mediator complex, a coactivator involved in the regulated transcription of nearly all RNA polymerase II-dependent genes. Mediator functions as a bridge to convey information from gene-specific regulatory proteins to the basal RNA polymerase II transcription machinery. Mediator is recruited to promoters by direct interactions with regulatory proteins and serves as a scaffold for the assembly of a functional preinitiation complex with RNA polymerase II and the general transcription factors.</text>
</comment>
<dbReference type="GO" id="GO:0016592">
    <property type="term" value="C:mediator complex"/>
    <property type="evidence" value="ECO:0007669"/>
    <property type="project" value="InterPro"/>
</dbReference>
<dbReference type="GO" id="GO:0003712">
    <property type="term" value="F:transcription coregulator activity"/>
    <property type="evidence" value="ECO:0007669"/>
    <property type="project" value="InterPro"/>
</dbReference>
<protein>
    <recommendedName>
        <fullName evidence="3 8">Mediator of RNA polymerase II transcription subunit 4</fullName>
    </recommendedName>
    <alternativeName>
        <fullName evidence="7 8">Mediator complex subunit 4</fullName>
    </alternativeName>
</protein>
<evidence type="ECO:0000256" key="2">
    <source>
        <dbReference type="ARBA" id="ARBA00009626"/>
    </source>
</evidence>
<name>A0A1R1PLM6_ZANCU</name>
<evidence type="ECO:0000256" key="7">
    <source>
        <dbReference type="ARBA" id="ARBA00031257"/>
    </source>
</evidence>
<keyword evidence="5 8" id="KW-0804">Transcription</keyword>
<evidence type="ECO:0000256" key="9">
    <source>
        <dbReference type="SAM" id="Coils"/>
    </source>
</evidence>
<dbReference type="PANTHER" id="PTHR13208:SF2">
    <property type="entry name" value="MEDIATOR OF RNA POLYMERASE II TRANSCRIPTION SUBUNIT 4"/>
    <property type="match status" value="1"/>
</dbReference>
<evidence type="ECO:0000256" key="5">
    <source>
        <dbReference type="ARBA" id="ARBA00023163"/>
    </source>
</evidence>
<dbReference type="GO" id="GO:0070847">
    <property type="term" value="C:core mediator complex"/>
    <property type="evidence" value="ECO:0007669"/>
    <property type="project" value="TreeGrafter"/>
</dbReference>
<comment type="subunit">
    <text evidence="8">Component of the Mediator complex.</text>
</comment>
<dbReference type="Proteomes" id="UP000188320">
    <property type="component" value="Unassembled WGS sequence"/>
</dbReference>
<feature type="coiled-coil region" evidence="9">
    <location>
        <begin position="82"/>
        <end position="109"/>
    </location>
</feature>
<gene>
    <name evidence="8" type="primary">MED4</name>
    <name evidence="10" type="ORF">AX774_g4668</name>
</gene>
<dbReference type="InterPro" id="IPR019258">
    <property type="entry name" value="Mediator_Med4"/>
</dbReference>
<proteinExistence type="inferred from homology"/>
<keyword evidence="4 8" id="KW-0805">Transcription regulation</keyword>
<keyword evidence="9" id="KW-0175">Coiled coil</keyword>
<dbReference type="PANTHER" id="PTHR13208">
    <property type="entry name" value="MEDIATOR OF RNA POLYMERASE II TRANSCRIPTION SUBUNIT 4"/>
    <property type="match status" value="1"/>
</dbReference>
<evidence type="ECO:0000256" key="4">
    <source>
        <dbReference type="ARBA" id="ARBA00023015"/>
    </source>
</evidence>
<comment type="subcellular location">
    <subcellularLocation>
        <location evidence="1 8">Nucleus</location>
    </subcellularLocation>
</comment>
<comment type="caution">
    <text evidence="10">The sequence shown here is derived from an EMBL/GenBank/DDBJ whole genome shotgun (WGS) entry which is preliminary data.</text>
</comment>
<keyword evidence="6 8" id="KW-0539">Nucleus</keyword>
<evidence type="ECO:0000313" key="11">
    <source>
        <dbReference type="Proteomes" id="UP000188320"/>
    </source>
</evidence>
<organism evidence="10 11">
    <name type="scientific">Zancudomyces culisetae</name>
    <name type="common">Gut fungus</name>
    <name type="synonym">Smittium culisetae</name>
    <dbReference type="NCBI Taxonomy" id="1213189"/>
    <lineage>
        <taxon>Eukaryota</taxon>
        <taxon>Fungi</taxon>
        <taxon>Fungi incertae sedis</taxon>
        <taxon>Zoopagomycota</taxon>
        <taxon>Kickxellomycotina</taxon>
        <taxon>Harpellomycetes</taxon>
        <taxon>Harpellales</taxon>
        <taxon>Legeriomycetaceae</taxon>
        <taxon>Zancudomyces</taxon>
    </lineage>
</organism>
<dbReference type="AlphaFoldDB" id="A0A1R1PLM6"/>
<keyword evidence="8" id="KW-0010">Activator</keyword>
<dbReference type="OrthoDB" id="1929813at2759"/>
<comment type="similarity">
    <text evidence="2 8">Belongs to the Mediator complex subunit 4 family.</text>
</comment>
<evidence type="ECO:0000256" key="3">
    <source>
        <dbReference type="ARBA" id="ARBA00020629"/>
    </source>
</evidence>
<evidence type="ECO:0000313" key="10">
    <source>
        <dbReference type="EMBL" id="OMH81870.1"/>
    </source>
</evidence>
<evidence type="ECO:0000256" key="6">
    <source>
        <dbReference type="ARBA" id="ARBA00023242"/>
    </source>
</evidence>
<evidence type="ECO:0000256" key="1">
    <source>
        <dbReference type="ARBA" id="ARBA00004123"/>
    </source>
</evidence>
<evidence type="ECO:0000256" key="8">
    <source>
        <dbReference type="RuleBase" id="RU364141"/>
    </source>
</evidence>
<dbReference type="GO" id="GO:0006357">
    <property type="term" value="P:regulation of transcription by RNA polymerase II"/>
    <property type="evidence" value="ECO:0007669"/>
    <property type="project" value="InterPro"/>
</dbReference>
<dbReference type="Pfam" id="PF10018">
    <property type="entry name" value="Med4"/>
    <property type="match status" value="1"/>
</dbReference>
<reference evidence="11" key="1">
    <citation type="submission" date="2017-01" db="EMBL/GenBank/DDBJ databases">
        <authorList>
            <person name="Wang Y."/>
            <person name="White M."/>
            <person name="Kvist S."/>
            <person name="Moncalvo J.-M."/>
        </authorList>
    </citation>
    <scope>NUCLEOTIDE SEQUENCE [LARGE SCALE GENOMIC DNA]</scope>
    <source>
        <strain evidence="11">COL-18-3</strain>
    </source>
</reference>